<evidence type="ECO:0000313" key="1">
    <source>
        <dbReference type="EMBL" id="OGK24225.1"/>
    </source>
</evidence>
<dbReference type="Proteomes" id="UP000177913">
    <property type="component" value="Unassembled WGS sequence"/>
</dbReference>
<organism evidence="1 2">
    <name type="scientific">Candidatus Roizmanbacteria bacterium RIFCSPHIGHO2_02_FULL_38_11</name>
    <dbReference type="NCBI Taxonomy" id="1802039"/>
    <lineage>
        <taxon>Bacteria</taxon>
        <taxon>Candidatus Roizmaniibacteriota</taxon>
    </lineage>
</organism>
<dbReference type="EMBL" id="MFZO01000037">
    <property type="protein sequence ID" value="OGK24225.1"/>
    <property type="molecule type" value="Genomic_DNA"/>
</dbReference>
<gene>
    <name evidence="1" type="ORF">A3C25_05860</name>
</gene>
<dbReference type="PANTHER" id="PTHR38471:SF2">
    <property type="entry name" value="FOUR HELIX BUNDLE PROTEIN"/>
    <property type="match status" value="1"/>
</dbReference>
<dbReference type="NCBIfam" id="TIGR02436">
    <property type="entry name" value="four helix bundle protein"/>
    <property type="match status" value="1"/>
</dbReference>
<dbReference type="SUPFAM" id="SSF158446">
    <property type="entry name" value="IVS-encoded protein-like"/>
    <property type="match status" value="1"/>
</dbReference>
<reference evidence="1 2" key="1">
    <citation type="journal article" date="2016" name="Nat. Commun.">
        <title>Thousands of microbial genomes shed light on interconnected biogeochemical processes in an aquifer system.</title>
        <authorList>
            <person name="Anantharaman K."/>
            <person name="Brown C.T."/>
            <person name="Hug L.A."/>
            <person name="Sharon I."/>
            <person name="Castelle C.J."/>
            <person name="Probst A.J."/>
            <person name="Thomas B.C."/>
            <person name="Singh A."/>
            <person name="Wilkins M.J."/>
            <person name="Karaoz U."/>
            <person name="Brodie E.L."/>
            <person name="Williams K.H."/>
            <person name="Hubbard S.S."/>
            <person name="Banfield J.F."/>
        </authorList>
    </citation>
    <scope>NUCLEOTIDE SEQUENCE [LARGE SCALE GENOMIC DNA]</scope>
</reference>
<dbReference type="Gene3D" id="1.20.1440.60">
    <property type="entry name" value="23S rRNA-intervening sequence"/>
    <property type="match status" value="1"/>
</dbReference>
<dbReference type="PANTHER" id="PTHR38471">
    <property type="entry name" value="FOUR HELIX BUNDLE PROTEIN"/>
    <property type="match status" value="1"/>
</dbReference>
<evidence type="ECO:0008006" key="3">
    <source>
        <dbReference type="Google" id="ProtNLM"/>
    </source>
</evidence>
<accession>A0A1F7GZI1</accession>
<dbReference type="InterPro" id="IPR012657">
    <property type="entry name" value="23S_rRNA-intervening_sequence"/>
</dbReference>
<dbReference type="InterPro" id="IPR036583">
    <property type="entry name" value="23S_rRNA_IVS_sf"/>
</dbReference>
<evidence type="ECO:0000313" key="2">
    <source>
        <dbReference type="Proteomes" id="UP000177913"/>
    </source>
</evidence>
<dbReference type="CDD" id="cd16377">
    <property type="entry name" value="23S_rRNA_IVP_like"/>
    <property type="match status" value="1"/>
</dbReference>
<protein>
    <recommendedName>
        <fullName evidence="3">Four helix bundle protein</fullName>
    </recommendedName>
</protein>
<proteinExistence type="predicted"/>
<sequence>MKITRFEDLETWKLALKITKLIYDLTSKKEFNKDFELKNQIRRAIISVSSCIVEGFEKNNNNELKRFLSIAKGSCGEVRNDLYIALAVNYITQSEFNECNEMLLELARKIGSFISYLETQKAKGNFIKTR</sequence>
<name>A0A1F7GZI1_9BACT</name>
<dbReference type="AlphaFoldDB" id="A0A1F7GZI1"/>
<dbReference type="Pfam" id="PF05635">
    <property type="entry name" value="23S_rRNA_IVP"/>
    <property type="match status" value="1"/>
</dbReference>
<comment type="caution">
    <text evidence="1">The sequence shown here is derived from an EMBL/GenBank/DDBJ whole genome shotgun (WGS) entry which is preliminary data.</text>
</comment>